<gene>
    <name evidence="1" type="ORF">DL762_003331</name>
</gene>
<comment type="caution">
    <text evidence="1">The sequence shown here is derived from an EMBL/GenBank/DDBJ whole genome shotgun (WGS) entry which is preliminary data.</text>
</comment>
<organism evidence="1 2">
    <name type="scientific">Monosporascus cannonballus</name>
    <dbReference type="NCBI Taxonomy" id="155416"/>
    <lineage>
        <taxon>Eukaryota</taxon>
        <taxon>Fungi</taxon>
        <taxon>Dikarya</taxon>
        <taxon>Ascomycota</taxon>
        <taxon>Pezizomycotina</taxon>
        <taxon>Sordariomycetes</taxon>
        <taxon>Xylariomycetidae</taxon>
        <taxon>Xylariales</taxon>
        <taxon>Xylariales incertae sedis</taxon>
        <taxon>Monosporascus</taxon>
    </lineage>
</organism>
<evidence type="ECO:0008006" key="3">
    <source>
        <dbReference type="Google" id="ProtNLM"/>
    </source>
</evidence>
<dbReference type="Proteomes" id="UP000294003">
    <property type="component" value="Unassembled WGS sequence"/>
</dbReference>
<proteinExistence type="predicted"/>
<protein>
    <recommendedName>
        <fullName evidence="3">Fungal N-terminal domain-containing protein</fullName>
    </recommendedName>
</protein>
<dbReference type="EMBL" id="QJNS01000076">
    <property type="protein sequence ID" value="RYO89187.1"/>
    <property type="molecule type" value="Genomic_DNA"/>
</dbReference>
<evidence type="ECO:0000313" key="1">
    <source>
        <dbReference type="EMBL" id="RYO89187.1"/>
    </source>
</evidence>
<evidence type="ECO:0000313" key="2">
    <source>
        <dbReference type="Proteomes" id="UP000294003"/>
    </source>
</evidence>
<accession>A0ABY0HAV5</accession>
<name>A0ABY0HAV5_9PEZI</name>
<keyword evidence="2" id="KW-1185">Reference proteome</keyword>
<sequence length="202" mass="22363">MNKAFQNSSATALARLNSHSKTAKTLCNEFEGKLKDWFHNSKWDSLKANFKEAKILHGLRAEEAKEFEVSMEQAMHVLSGKLQGLELGRREVLDMANTLNEQNDQLSLQQGALTRRLRDHEMLIREGLKLCTVALSDAGKKTGNTIKLAKSLDEAKFLIAMIGDVTGELPDGIAIEQMIAKDKSKAVGMTNDADFALKFLNG</sequence>
<reference evidence="1 2" key="1">
    <citation type="submission" date="2018-06" db="EMBL/GenBank/DDBJ databases">
        <title>Complete Genomes of Monosporascus.</title>
        <authorList>
            <person name="Robinson A.J."/>
            <person name="Natvig D.O."/>
        </authorList>
    </citation>
    <scope>NUCLEOTIDE SEQUENCE [LARGE SCALE GENOMIC DNA]</scope>
    <source>
        <strain evidence="1 2">CBS 609.92</strain>
    </source>
</reference>